<organism evidence="6">
    <name type="scientific">Gulosibacter sediminis</name>
    <dbReference type="NCBI Taxonomy" id="1729695"/>
    <lineage>
        <taxon>Bacteria</taxon>
        <taxon>Bacillati</taxon>
        <taxon>Actinomycetota</taxon>
        <taxon>Actinomycetes</taxon>
        <taxon>Micrococcales</taxon>
        <taxon>Microbacteriaceae</taxon>
        <taxon>Gulosibacter</taxon>
    </lineage>
</organism>
<evidence type="ECO:0000256" key="1">
    <source>
        <dbReference type="ARBA" id="ARBA00001964"/>
    </source>
</evidence>
<dbReference type="Gene3D" id="3.40.50.970">
    <property type="match status" value="1"/>
</dbReference>
<sequence>MRDNDVASLLPSDSPIQLLNAAGEPVEGGYELPDRDTLVEAYRRMVIARRWEAQVTALTRQGRLATYPSAYGQEAGEVGSVLGLEDRDWLFPTYRESSALLTRGMHPREILAFFRGDWHVAYDPYEWRASSLSTPLATQSLHAVGFAHGEHLQGRDTVTLAYLGDGSTSEGDAHEAMNFAATWQTATVFFVQNNQYAISVPLKHQTRSRSIADRGAGLGMPGISVDGNDVAAVIAVVREAAERARAGQGPTLIEARTYRLEAHTNSDDPSRYRESAEADAWREQDAIERLERYLAATGEVPEVPEAEEIAQLTRDVMNEDVTVDPLELFEHVYAEPRAALREQRDALAAELATREA</sequence>
<reference evidence="6" key="1">
    <citation type="submission" date="2022-05" db="EMBL/GenBank/DDBJ databases">
        <title>Complete genome sequence of toluene-degrading Gulosibacter sediminis strain ACHW.36C.</title>
        <authorList>
            <person name="Wai A.C."/>
            <person name="Lai G.K."/>
            <person name="Griffin S.D."/>
            <person name="Leung F.C."/>
        </authorList>
    </citation>
    <scope>NUCLEOTIDE SEQUENCE [LARGE SCALE GENOMIC DNA]</scope>
    <source>
        <strain evidence="6">ACHW.36C</strain>
    </source>
</reference>
<dbReference type="Pfam" id="PF00676">
    <property type="entry name" value="E1_dh"/>
    <property type="match status" value="1"/>
</dbReference>
<dbReference type="InterPro" id="IPR001017">
    <property type="entry name" value="DH_E1"/>
</dbReference>
<evidence type="ECO:0000256" key="4">
    <source>
        <dbReference type="RuleBase" id="RU365014"/>
    </source>
</evidence>
<dbReference type="EC" id="1.2.4.4" evidence="4"/>
<evidence type="ECO:0000259" key="5">
    <source>
        <dbReference type="Pfam" id="PF00676"/>
    </source>
</evidence>
<gene>
    <name evidence="6" type="ORF">M3M28_11275</name>
</gene>
<name>A0ABY4MX39_9MICO</name>
<evidence type="ECO:0000256" key="3">
    <source>
        <dbReference type="ARBA" id="ARBA00023052"/>
    </source>
</evidence>
<evidence type="ECO:0000313" key="6">
    <source>
        <dbReference type="EMBL" id="UQN14614.1"/>
    </source>
</evidence>
<comment type="function">
    <text evidence="4">The branched-chain alpha-keto dehydrogenase complex catalyzes the overall conversion of alpha-keto acids to acyl-CoA and CO(2). It contains multiple copies of three enzymatic components: branched-chain alpha-keto acid decarboxylase (E1), lipoamide acyltransferase (E2) and lipoamide dehydrogenase (E3).</text>
</comment>
<dbReference type="EMBL" id="CP097160">
    <property type="protein sequence ID" value="UQN14614.1"/>
    <property type="molecule type" value="Genomic_DNA"/>
</dbReference>
<keyword evidence="3 4" id="KW-0786">Thiamine pyrophosphate</keyword>
<dbReference type="PANTHER" id="PTHR43380">
    <property type="entry name" value="2-OXOISOVALERATE DEHYDROGENASE SUBUNIT ALPHA, MITOCHONDRIAL"/>
    <property type="match status" value="1"/>
</dbReference>
<evidence type="ECO:0000256" key="2">
    <source>
        <dbReference type="ARBA" id="ARBA00023002"/>
    </source>
</evidence>
<comment type="cofactor">
    <cofactor evidence="1 4">
        <name>thiamine diphosphate</name>
        <dbReference type="ChEBI" id="CHEBI:58937"/>
    </cofactor>
</comment>
<dbReference type="PANTHER" id="PTHR43380:SF1">
    <property type="entry name" value="2-OXOISOVALERATE DEHYDROGENASE SUBUNIT ALPHA, MITOCHONDRIAL"/>
    <property type="match status" value="1"/>
</dbReference>
<keyword evidence="2 4" id="KW-0560">Oxidoreductase</keyword>
<protein>
    <recommendedName>
        <fullName evidence="4">2-oxoisovalerate dehydrogenase subunit alpha</fullName>
        <ecNumber evidence="4">1.2.4.4</ecNumber>
    </recommendedName>
    <alternativeName>
        <fullName evidence="4">Branched-chain alpha-keto acid dehydrogenase E1 component alpha chain</fullName>
    </alternativeName>
</protein>
<proteinExistence type="inferred from homology"/>
<dbReference type="SUPFAM" id="SSF52518">
    <property type="entry name" value="Thiamin diphosphate-binding fold (THDP-binding)"/>
    <property type="match status" value="1"/>
</dbReference>
<accession>A0ABY4MX39</accession>
<feature type="domain" description="Dehydrogenase E1 component" evidence="5">
    <location>
        <begin position="43"/>
        <end position="318"/>
    </location>
</feature>
<dbReference type="InterPro" id="IPR029061">
    <property type="entry name" value="THDP-binding"/>
</dbReference>
<comment type="similarity">
    <text evidence="4">Belongs to the BCKDHA family.</text>
</comment>
<dbReference type="InterPro" id="IPR050771">
    <property type="entry name" value="Alpha-ketoacid_DH_E1_comp"/>
</dbReference>
<comment type="catalytic activity">
    <reaction evidence="4">
        <text>N(6)-[(R)-lipoyl]-L-lysyl-[protein] + 3-methyl-2-oxobutanoate + H(+) = N(6)-[(R)-S(8)-2-methylpropanoyldihydrolipoyl]-L-lysyl-[protein] + CO2</text>
        <dbReference type="Rhea" id="RHEA:13457"/>
        <dbReference type="Rhea" id="RHEA-COMP:10474"/>
        <dbReference type="Rhea" id="RHEA-COMP:10497"/>
        <dbReference type="ChEBI" id="CHEBI:11851"/>
        <dbReference type="ChEBI" id="CHEBI:15378"/>
        <dbReference type="ChEBI" id="CHEBI:16526"/>
        <dbReference type="ChEBI" id="CHEBI:83099"/>
        <dbReference type="ChEBI" id="CHEBI:83142"/>
        <dbReference type="EC" id="1.2.4.4"/>
    </reaction>
</comment>
<dbReference type="CDD" id="cd02000">
    <property type="entry name" value="TPP_E1_PDC_ADC_BCADC"/>
    <property type="match status" value="1"/>
</dbReference>